<dbReference type="Gene3D" id="3.40.50.1110">
    <property type="entry name" value="SGNH hydrolase"/>
    <property type="match status" value="1"/>
</dbReference>
<reference evidence="2 3" key="1">
    <citation type="submission" date="2023-01" db="EMBL/GenBank/DDBJ databases">
        <title>Analysis of 21 Apiospora genomes using comparative genomics revels a genus with tremendous synthesis potential of carbohydrate active enzymes and secondary metabolites.</title>
        <authorList>
            <person name="Sorensen T."/>
        </authorList>
    </citation>
    <scope>NUCLEOTIDE SEQUENCE [LARGE SCALE GENOMIC DNA]</scope>
    <source>
        <strain evidence="2 3">CBS 117206</strain>
    </source>
</reference>
<keyword evidence="3" id="KW-1185">Reference proteome</keyword>
<dbReference type="InterPro" id="IPR051532">
    <property type="entry name" value="Ester_Hydrolysis_Enzymes"/>
</dbReference>
<protein>
    <recommendedName>
        <fullName evidence="1">SGNH hydrolase-type esterase domain-containing protein</fullName>
    </recommendedName>
</protein>
<feature type="domain" description="SGNH hydrolase-type esterase" evidence="1">
    <location>
        <begin position="17"/>
        <end position="189"/>
    </location>
</feature>
<dbReference type="PANTHER" id="PTHR30383:SF19">
    <property type="entry name" value="FIBRONECTIN TYPE-III DOMAIN-CONTAINING PROTEIN"/>
    <property type="match status" value="1"/>
</dbReference>
<dbReference type="CDD" id="cd00229">
    <property type="entry name" value="SGNH_hydrolase"/>
    <property type="match status" value="1"/>
</dbReference>
<dbReference type="GO" id="GO:0004622">
    <property type="term" value="F:phosphatidylcholine lysophospholipase activity"/>
    <property type="evidence" value="ECO:0007669"/>
    <property type="project" value="TreeGrafter"/>
</dbReference>
<gene>
    <name evidence="2" type="ORF">PG999_004902</name>
</gene>
<sequence length="253" mass="28575">MATQKKPPKKTPLRILCLGDSLTAGYPDNHPYEHKLKDVLEAADPRLAVETDVDGRPGDQVADGTFLRRMQLRWSEDEYDWTIVLGGTNDLAWGVPGRTVLDALQKCWDIPLAKGGKVLALTIPDCEHRGFSIGDRRASVNRAIKAHKQRNFYTFDLFEALPYHAMDPDERDSIWKFDGLHLSPAGYDLMGQKIAEALIKIIQLEEAQNTEISSVVTDARKRRMIEDMIFEEEIGDPKLLSQGYIVVRKADLD</sequence>
<name>A0AAW0R0P6_9PEZI</name>
<evidence type="ECO:0000313" key="2">
    <source>
        <dbReference type="EMBL" id="KAK8120782.1"/>
    </source>
</evidence>
<evidence type="ECO:0000313" key="3">
    <source>
        <dbReference type="Proteomes" id="UP001392437"/>
    </source>
</evidence>
<accession>A0AAW0R0P6</accession>
<dbReference type="AlphaFoldDB" id="A0AAW0R0P6"/>
<dbReference type="SUPFAM" id="SSF52266">
    <property type="entry name" value="SGNH hydrolase"/>
    <property type="match status" value="1"/>
</dbReference>
<organism evidence="2 3">
    <name type="scientific">Apiospora kogelbergensis</name>
    <dbReference type="NCBI Taxonomy" id="1337665"/>
    <lineage>
        <taxon>Eukaryota</taxon>
        <taxon>Fungi</taxon>
        <taxon>Dikarya</taxon>
        <taxon>Ascomycota</taxon>
        <taxon>Pezizomycotina</taxon>
        <taxon>Sordariomycetes</taxon>
        <taxon>Xylariomycetidae</taxon>
        <taxon>Amphisphaeriales</taxon>
        <taxon>Apiosporaceae</taxon>
        <taxon>Apiospora</taxon>
    </lineage>
</organism>
<dbReference type="InterPro" id="IPR013830">
    <property type="entry name" value="SGNH_hydro"/>
</dbReference>
<dbReference type="Proteomes" id="UP001392437">
    <property type="component" value="Unassembled WGS sequence"/>
</dbReference>
<evidence type="ECO:0000259" key="1">
    <source>
        <dbReference type="Pfam" id="PF13472"/>
    </source>
</evidence>
<dbReference type="InterPro" id="IPR036514">
    <property type="entry name" value="SGNH_hydro_sf"/>
</dbReference>
<proteinExistence type="predicted"/>
<dbReference type="PANTHER" id="PTHR30383">
    <property type="entry name" value="THIOESTERASE 1/PROTEASE 1/LYSOPHOSPHOLIPASE L1"/>
    <property type="match status" value="1"/>
</dbReference>
<dbReference type="EMBL" id="JAQQWP010000004">
    <property type="protein sequence ID" value="KAK8120782.1"/>
    <property type="molecule type" value="Genomic_DNA"/>
</dbReference>
<dbReference type="Pfam" id="PF13472">
    <property type="entry name" value="Lipase_GDSL_2"/>
    <property type="match status" value="1"/>
</dbReference>
<comment type="caution">
    <text evidence="2">The sequence shown here is derived from an EMBL/GenBank/DDBJ whole genome shotgun (WGS) entry which is preliminary data.</text>
</comment>